<feature type="signal peptide" evidence="2">
    <location>
        <begin position="1"/>
        <end position="18"/>
    </location>
</feature>
<keyword evidence="4" id="KW-1185">Reference proteome</keyword>
<feature type="chain" id="PRO_5041313506" evidence="2">
    <location>
        <begin position="19"/>
        <end position="243"/>
    </location>
</feature>
<feature type="region of interest" description="Disordered" evidence="1">
    <location>
        <begin position="186"/>
        <end position="208"/>
    </location>
</feature>
<evidence type="ECO:0000313" key="3">
    <source>
        <dbReference type="EMBL" id="CAJ0607969.1"/>
    </source>
</evidence>
<protein>
    <submittedName>
        <fullName evidence="3">Uncharacterized protein</fullName>
    </submittedName>
</protein>
<dbReference type="AlphaFoldDB" id="A0AA36MCH8"/>
<feature type="compositionally biased region" description="Basic and acidic residues" evidence="1">
    <location>
        <begin position="101"/>
        <end position="111"/>
    </location>
</feature>
<organism evidence="3 4">
    <name type="scientific">Cylicocyclus nassatus</name>
    <name type="common">Nematode worm</name>
    <dbReference type="NCBI Taxonomy" id="53992"/>
    <lineage>
        <taxon>Eukaryota</taxon>
        <taxon>Metazoa</taxon>
        <taxon>Ecdysozoa</taxon>
        <taxon>Nematoda</taxon>
        <taxon>Chromadorea</taxon>
        <taxon>Rhabditida</taxon>
        <taxon>Rhabditina</taxon>
        <taxon>Rhabditomorpha</taxon>
        <taxon>Strongyloidea</taxon>
        <taxon>Strongylidae</taxon>
        <taxon>Cylicocyclus</taxon>
    </lineage>
</organism>
<reference evidence="3" key="1">
    <citation type="submission" date="2023-07" db="EMBL/GenBank/DDBJ databases">
        <authorList>
            <consortium name="CYATHOMIX"/>
        </authorList>
    </citation>
    <scope>NUCLEOTIDE SEQUENCE</scope>
    <source>
        <strain evidence="3">N/A</strain>
    </source>
</reference>
<comment type="caution">
    <text evidence="3">The sequence shown here is derived from an EMBL/GenBank/DDBJ whole genome shotgun (WGS) entry which is preliminary data.</text>
</comment>
<evidence type="ECO:0000313" key="4">
    <source>
        <dbReference type="Proteomes" id="UP001176961"/>
    </source>
</evidence>
<feature type="region of interest" description="Disordered" evidence="1">
    <location>
        <begin position="29"/>
        <end position="136"/>
    </location>
</feature>
<proteinExistence type="predicted"/>
<feature type="compositionally biased region" description="Basic and acidic residues" evidence="1">
    <location>
        <begin position="186"/>
        <end position="201"/>
    </location>
</feature>
<dbReference type="EMBL" id="CATQJL010000316">
    <property type="protein sequence ID" value="CAJ0607969.1"/>
    <property type="molecule type" value="Genomic_DNA"/>
</dbReference>
<evidence type="ECO:0000256" key="1">
    <source>
        <dbReference type="SAM" id="MobiDB-lite"/>
    </source>
</evidence>
<sequence>MQPHTLILLAAVTAAVSADYALKLQRPRHHRYHDPNSPMFPIPHGPRHHKHHGPDPSIFPKPHGPEHHRHFGPPPFGPRGPHHPERPGPWLPVPGTLRPSPELDKRPHLPRETVWTASPGDITTYSTTPPKDEEDEETTEIVEEVTTDYSGTPLPDEESTTMIEEGDNTTMAEEGDEIVITTTAGQEEHTNSETEQDEHTVTNKKGNARKKWSALSVDVIEYAAFSGISFWSTGTGGVQGTKL</sequence>
<evidence type="ECO:0000256" key="2">
    <source>
        <dbReference type="SAM" id="SignalP"/>
    </source>
</evidence>
<name>A0AA36MCH8_CYLNA</name>
<dbReference type="Proteomes" id="UP001176961">
    <property type="component" value="Unassembled WGS sequence"/>
</dbReference>
<keyword evidence="2" id="KW-0732">Signal</keyword>
<gene>
    <name evidence="3" type="ORF">CYNAS_LOCUS19952</name>
</gene>
<accession>A0AA36MCH8</accession>